<evidence type="ECO:0000313" key="2">
    <source>
        <dbReference type="EMBL" id="RYC73177.1"/>
    </source>
</evidence>
<evidence type="ECO:0000256" key="1">
    <source>
        <dbReference type="SAM" id="Phobius"/>
    </source>
</evidence>
<keyword evidence="1" id="KW-0472">Membrane</keyword>
<keyword evidence="1" id="KW-1133">Transmembrane helix</keyword>
<dbReference type="RefSeq" id="WP_129605217.1">
    <property type="nucleotide sequence ID" value="NZ_PRLL01000024.1"/>
</dbReference>
<feature type="transmembrane region" description="Helical" evidence="1">
    <location>
        <begin position="21"/>
        <end position="38"/>
    </location>
</feature>
<sequence>MKDLVKDLKEVYVKHRSMFTLMVVMTIFSIILFIYSIVNLHPNASVVKVSYGDIGRYQGGEWSSMSNSGGYHDGAWHAMLVYPLFALIFGVLHNVIALRLYRKKGDKVASVFLVVTIAVILFAILILWRLLGEG</sequence>
<reference evidence="2 3" key="1">
    <citation type="journal article" date="2018" name="bioRxiv">
        <title>Evidence of independent acquisition and adaption of ultra-small bacteria to human hosts across the highly diverse yet reduced genomes of the phylum Saccharibacteria.</title>
        <authorList>
            <person name="McLean J.S."/>
            <person name="Bor B."/>
            <person name="To T.T."/>
            <person name="Liu Q."/>
            <person name="Kearns K.A."/>
            <person name="Solden L.M."/>
            <person name="Wrighton K.C."/>
            <person name="He X."/>
            <person name="Shi W."/>
        </authorList>
    </citation>
    <scope>NUCLEOTIDE SEQUENCE [LARGE SCALE GENOMIC DNA]</scope>
    <source>
        <strain evidence="2 3">TM7_KMM_G3_1_HOT_351</strain>
    </source>
</reference>
<dbReference type="Proteomes" id="UP001191004">
    <property type="component" value="Unassembled WGS sequence"/>
</dbReference>
<gene>
    <name evidence="2" type="ORF">G3KMM_00516</name>
</gene>
<protein>
    <recommendedName>
        <fullName evidence="4">DUF1634 domain-containing protein</fullName>
    </recommendedName>
</protein>
<reference evidence="2 3" key="2">
    <citation type="journal article" date="2020" name="Cell Rep.">
        <title>Acquisition and Adaptation of Ultra-small Parasitic Reduced Genome Bacteria to Mammalian Hosts.</title>
        <authorList>
            <person name="McLean J.S."/>
            <person name="Bor B."/>
            <person name="Kerns K.A."/>
            <person name="Liu Q."/>
            <person name="To T.T."/>
            <person name="Solden L."/>
            <person name="Hendrickson E.L."/>
            <person name="Wrighton K."/>
            <person name="Shi W."/>
            <person name="He X."/>
        </authorList>
    </citation>
    <scope>NUCLEOTIDE SEQUENCE [LARGE SCALE GENOMIC DNA]</scope>
    <source>
        <strain evidence="2 3">TM7_KMM_G3_1_HOT_351</strain>
    </source>
</reference>
<evidence type="ECO:0000313" key="3">
    <source>
        <dbReference type="Proteomes" id="UP001191004"/>
    </source>
</evidence>
<feature type="transmembrane region" description="Helical" evidence="1">
    <location>
        <begin position="108"/>
        <end position="131"/>
    </location>
</feature>
<dbReference type="EMBL" id="PRLL01000024">
    <property type="protein sequence ID" value="RYC73177.1"/>
    <property type="molecule type" value="Genomic_DNA"/>
</dbReference>
<keyword evidence="3" id="KW-1185">Reference proteome</keyword>
<feature type="transmembrane region" description="Helical" evidence="1">
    <location>
        <begin position="75"/>
        <end position="96"/>
    </location>
</feature>
<comment type="caution">
    <text evidence="2">The sequence shown here is derived from an EMBL/GenBank/DDBJ whole genome shotgun (WGS) entry which is preliminary data.</text>
</comment>
<accession>A0ABY0FJS0</accession>
<organism evidence="2 3">
    <name type="scientific">Candidatus Nanosyncoccus nanoralicus</name>
    <dbReference type="NCBI Taxonomy" id="2171996"/>
    <lineage>
        <taxon>Bacteria</taxon>
        <taxon>Candidatus Saccharimonadota</taxon>
        <taxon>Candidatus Nanosyncoccalia</taxon>
        <taxon>Candidatus Nanosyncoccales</taxon>
        <taxon>Candidatus Nanosyncoccaceae</taxon>
        <taxon>Candidatus Nanosyncoccus</taxon>
    </lineage>
</organism>
<proteinExistence type="predicted"/>
<name>A0ABY0FJS0_9BACT</name>
<evidence type="ECO:0008006" key="4">
    <source>
        <dbReference type="Google" id="ProtNLM"/>
    </source>
</evidence>
<keyword evidence="1" id="KW-0812">Transmembrane</keyword>